<evidence type="ECO:0000313" key="1">
    <source>
        <dbReference type="EMBL" id="GFY90866.1"/>
    </source>
</evidence>
<dbReference type="AlphaFoldDB" id="A0A7J0EXD7"/>
<gene>
    <name evidence="1" type="ORF">Acr_07g0010620</name>
</gene>
<keyword evidence="2" id="KW-1185">Reference proteome</keyword>
<sequence>MDHPSSFMASLSYQGSSFAKFSKGKESVDYESSQFVGKVEERLYNKVWVRNGAVIKRRLDLVALENSGIRNFKIPREENPEFELPNIGMPDLAAISHELLMEWYEWDGERTVSMNLTKASLLWAIGTGKTIDLPRMMFLSFCAAHTASDLRGFVPFMGFLTKLFRRSGIRIPLDLIRNEPEGAIDRSSLSQYKGQRKKRRLEAMAVETDPSIGMAELKEEVTNLRAEMNTRMTKLEEEFSHHTIMLQEIKGMLIRMQASDDEEEEEEDN</sequence>
<reference evidence="1 2" key="1">
    <citation type="submission" date="2019-07" db="EMBL/GenBank/DDBJ databases">
        <title>De Novo Assembly of kiwifruit Actinidia rufa.</title>
        <authorList>
            <person name="Sugita-Konishi S."/>
            <person name="Sato K."/>
            <person name="Mori E."/>
            <person name="Abe Y."/>
            <person name="Kisaki G."/>
            <person name="Hamano K."/>
            <person name="Suezawa K."/>
            <person name="Otani M."/>
            <person name="Fukuda T."/>
            <person name="Manabe T."/>
            <person name="Gomi K."/>
            <person name="Tabuchi M."/>
            <person name="Akimitsu K."/>
            <person name="Kataoka I."/>
        </authorList>
    </citation>
    <scope>NUCLEOTIDE SEQUENCE [LARGE SCALE GENOMIC DNA]</scope>
    <source>
        <strain evidence="2">cv. Fuchu</strain>
    </source>
</reference>
<proteinExistence type="predicted"/>
<dbReference type="EMBL" id="BJWL01000007">
    <property type="protein sequence ID" value="GFY90866.1"/>
    <property type="molecule type" value="Genomic_DNA"/>
</dbReference>
<organism evidence="1 2">
    <name type="scientific">Actinidia rufa</name>
    <dbReference type="NCBI Taxonomy" id="165716"/>
    <lineage>
        <taxon>Eukaryota</taxon>
        <taxon>Viridiplantae</taxon>
        <taxon>Streptophyta</taxon>
        <taxon>Embryophyta</taxon>
        <taxon>Tracheophyta</taxon>
        <taxon>Spermatophyta</taxon>
        <taxon>Magnoliopsida</taxon>
        <taxon>eudicotyledons</taxon>
        <taxon>Gunneridae</taxon>
        <taxon>Pentapetalae</taxon>
        <taxon>asterids</taxon>
        <taxon>Ericales</taxon>
        <taxon>Actinidiaceae</taxon>
        <taxon>Actinidia</taxon>
    </lineage>
</organism>
<protein>
    <submittedName>
        <fullName evidence="1">Uncharacterized protein</fullName>
    </submittedName>
</protein>
<dbReference type="Proteomes" id="UP000585474">
    <property type="component" value="Unassembled WGS sequence"/>
</dbReference>
<evidence type="ECO:0000313" key="2">
    <source>
        <dbReference type="Proteomes" id="UP000585474"/>
    </source>
</evidence>
<accession>A0A7J0EXD7</accession>
<comment type="caution">
    <text evidence="1">The sequence shown here is derived from an EMBL/GenBank/DDBJ whole genome shotgun (WGS) entry which is preliminary data.</text>
</comment>
<dbReference type="OrthoDB" id="1559178at2759"/>
<name>A0A7J0EXD7_9ERIC</name>